<evidence type="ECO:0000313" key="2">
    <source>
        <dbReference type="Proteomes" id="UP000198415"/>
    </source>
</evidence>
<gene>
    <name evidence="1" type="ORF">SAMN06264365_12873</name>
</gene>
<dbReference type="AlphaFoldDB" id="A0A239IHI8"/>
<name>A0A239IHI8_9ACTN</name>
<accession>A0A239IHI8</accession>
<dbReference type="RefSeq" id="WP_143232842.1">
    <property type="nucleotide sequence ID" value="NZ_BOMU01000099.1"/>
</dbReference>
<dbReference type="PANTHER" id="PTHR37331">
    <property type="entry name" value="YALI0F11671P"/>
    <property type="match status" value="1"/>
</dbReference>
<dbReference type="OrthoDB" id="3379481at2"/>
<dbReference type="Proteomes" id="UP000198415">
    <property type="component" value="Unassembled WGS sequence"/>
</dbReference>
<evidence type="ECO:0000313" key="1">
    <source>
        <dbReference type="EMBL" id="SNS91884.1"/>
    </source>
</evidence>
<proteinExistence type="predicted"/>
<organism evidence="1 2">
    <name type="scientific">Actinoplanes regularis</name>
    <dbReference type="NCBI Taxonomy" id="52697"/>
    <lineage>
        <taxon>Bacteria</taxon>
        <taxon>Bacillati</taxon>
        <taxon>Actinomycetota</taxon>
        <taxon>Actinomycetes</taxon>
        <taxon>Micromonosporales</taxon>
        <taxon>Micromonosporaceae</taxon>
        <taxon>Actinoplanes</taxon>
    </lineage>
</organism>
<sequence>MPAGSRGDRQVFVYRFDFGGGEREVVSLLESDWAFRHGLRADGILGSVRAGANPDDLGPADVEENDVFVRLLSTVVQDNIGQSDFLRREARKQGAGYVYLIDGRTSNPGGRVPPEDILGAVEVKDGQGVAGSYRHNPRHRLLTAAGWFRLPDELESALQRRLRVRTAD</sequence>
<dbReference type="EMBL" id="FZNR01000028">
    <property type="protein sequence ID" value="SNS91884.1"/>
    <property type="molecule type" value="Genomic_DNA"/>
</dbReference>
<protein>
    <submittedName>
        <fullName evidence="1">Uncharacterized protein</fullName>
    </submittedName>
</protein>
<dbReference type="PANTHER" id="PTHR37331:SF1">
    <property type="entry name" value="YALI0F11671P"/>
    <property type="match status" value="1"/>
</dbReference>
<keyword evidence="2" id="KW-1185">Reference proteome</keyword>
<reference evidence="1 2" key="1">
    <citation type="submission" date="2017-06" db="EMBL/GenBank/DDBJ databases">
        <authorList>
            <person name="Kim H.J."/>
            <person name="Triplett B.A."/>
        </authorList>
    </citation>
    <scope>NUCLEOTIDE SEQUENCE [LARGE SCALE GENOMIC DNA]</scope>
    <source>
        <strain evidence="1 2">DSM 43151</strain>
    </source>
</reference>